<dbReference type="InterPro" id="IPR027589">
    <property type="entry name" value="Choice_anch_B"/>
</dbReference>
<organism evidence="2 3">
    <name type="scientific">Melanomma pulvis-pyrius CBS 109.77</name>
    <dbReference type="NCBI Taxonomy" id="1314802"/>
    <lineage>
        <taxon>Eukaryota</taxon>
        <taxon>Fungi</taxon>
        <taxon>Dikarya</taxon>
        <taxon>Ascomycota</taxon>
        <taxon>Pezizomycotina</taxon>
        <taxon>Dothideomycetes</taxon>
        <taxon>Pleosporomycetidae</taxon>
        <taxon>Pleosporales</taxon>
        <taxon>Melanommataceae</taxon>
        <taxon>Melanomma</taxon>
    </lineage>
</organism>
<feature type="chain" id="PRO_5025600402" description="Regulatory P domain-containing protein" evidence="1">
    <location>
        <begin position="17"/>
        <end position="480"/>
    </location>
</feature>
<evidence type="ECO:0000256" key="1">
    <source>
        <dbReference type="SAM" id="SignalP"/>
    </source>
</evidence>
<evidence type="ECO:0000313" key="2">
    <source>
        <dbReference type="EMBL" id="KAF2797862.1"/>
    </source>
</evidence>
<dbReference type="InterPro" id="IPR013211">
    <property type="entry name" value="LVIVD"/>
</dbReference>
<proteinExistence type="predicted"/>
<evidence type="ECO:0008006" key="4">
    <source>
        <dbReference type="Google" id="ProtNLM"/>
    </source>
</evidence>
<dbReference type="Pfam" id="PF08309">
    <property type="entry name" value="LVIVD"/>
    <property type="match status" value="1"/>
</dbReference>
<evidence type="ECO:0000313" key="3">
    <source>
        <dbReference type="Proteomes" id="UP000799757"/>
    </source>
</evidence>
<feature type="signal peptide" evidence="1">
    <location>
        <begin position="1"/>
        <end position="16"/>
    </location>
</feature>
<sequence length="480" mass="53444">MMYLAAVVGLAAVAFAKEIPKDPVRAAELYDSGVMHERIMAIKEEKWAQNRVDGVFNTAAGTYYPELHFAQCRDGKAIPFRDEPNNFYRCNNINLHHFLAHSDLGSATGEGSSSWGWVADDGREFAIIAQSDGAAFAEVTTAGKLRYLGRLPQTENTPTSLWREIRLFNHYIVIGSETFNHHIQIFDLKKLLTIDYKKGPVTFHPKNDLTGFYGNLPDGRAHNVVTNPDSGFAYVVGARPRNSTCRSGLIFLDLSDPSNPTSPGCASGDGYVHDAQCLIYKGPHTKYLGHEICYGYNEDSLTIYDVTDKKFPEVLSVTSYEGATYTHQGWVTNKEWQNYIILDDELDERDKRGPAANGRPVTFIWDISNLESPKQTGYYQGPRTGNDHNQYVWGNYTYQSNYGDGLSILDISSIPQEPSGVGVREVGWFDIYPENDNGTGGGSIEFVGSWSSFGGFPSGHILINTMERGAWIVKVQKPLQ</sequence>
<dbReference type="NCBIfam" id="TIGR04312">
    <property type="entry name" value="choice_anch_B"/>
    <property type="match status" value="1"/>
</dbReference>
<dbReference type="Proteomes" id="UP000799757">
    <property type="component" value="Unassembled WGS sequence"/>
</dbReference>
<reference evidence="2" key="1">
    <citation type="journal article" date="2020" name="Stud. Mycol.">
        <title>101 Dothideomycetes genomes: a test case for predicting lifestyles and emergence of pathogens.</title>
        <authorList>
            <person name="Haridas S."/>
            <person name="Albert R."/>
            <person name="Binder M."/>
            <person name="Bloem J."/>
            <person name="Labutti K."/>
            <person name="Salamov A."/>
            <person name="Andreopoulos B."/>
            <person name="Baker S."/>
            <person name="Barry K."/>
            <person name="Bills G."/>
            <person name="Bluhm B."/>
            <person name="Cannon C."/>
            <person name="Castanera R."/>
            <person name="Culley D."/>
            <person name="Daum C."/>
            <person name="Ezra D."/>
            <person name="Gonzalez J."/>
            <person name="Henrissat B."/>
            <person name="Kuo A."/>
            <person name="Liang C."/>
            <person name="Lipzen A."/>
            <person name="Lutzoni F."/>
            <person name="Magnuson J."/>
            <person name="Mondo S."/>
            <person name="Nolan M."/>
            <person name="Ohm R."/>
            <person name="Pangilinan J."/>
            <person name="Park H.-J."/>
            <person name="Ramirez L."/>
            <person name="Alfaro M."/>
            <person name="Sun H."/>
            <person name="Tritt A."/>
            <person name="Yoshinaga Y."/>
            <person name="Zwiers L.-H."/>
            <person name="Turgeon B."/>
            <person name="Goodwin S."/>
            <person name="Spatafora J."/>
            <person name="Crous P."/>
            <person name="Grigoriev I."/>
        </authorList>
    </citation>
    <scope>NUCLEOTIDE SEQUENCE</scope>
    <source>
        <strain evidence="2">CBS 109.77</strain>
    </source>
</reference>
<accession>A0A6A6XND2</accession>
<keyword evidence="1" id="KW-0732">Signal</keyword>
<dbReference type="PANTHER" id="PTHR38787">
    <property type="entry name" value="REGULATORY P DOMAIN-CONTAINING PROTEIN"/>
    <property type="match status" value="1"/>
</dbReference>
<name>A0A6A6XND2_9PLEO</name>
<dbReference type="EMBL" id="MU001797">
    <property type="protein sequence ID" value="KAF2797862.1"/>
    <property type="molecule type" value="Genomic_DNA"/>
</dbReference>
<dbReference type="GO" id="GO:0005576">
    <property type="term" value="C:extracellular region"/>
    <property type="evidence" value="ECO:0007669"/>
    <property type="project" value="TreeGrafter"/>
</dbReference>
<dbReference type="OrthoDB" id="2099887at2759"/>
<dbReference type="AlphaFoldDB" id="A0A6A6XND2"/>
<gene>
    <name evidence="2" type="ORF">K505DRAFT_297613</name>
</gene>
<dbReference type="PANTHER" id="PTHR38787:SF3">
    <property type="entry name" value="REGULATORY P DOMAIN-CONTAINING PROTEIN"/>
    <property type="match status" value="1"/>
</dbReference>
<keyword evidence="3" id="KW-1185">Reference proteome</keyword>
<protein>
    <recommendedName>
        <fullName evidence="4">Regulatory P domain-containing protein</fullName>
    </recommendedName>
</protein>